<feature type="domain" description="RING-type" evidence="7">
    <location>
        <begin position="322"/>
        <end position="361"/>
    </location>
</feature>
<dbReference type="Pfam" id="PF13920">
    <property type="entry name" value="zf-C3HC4_3"/>
    <property type="match status" value="1"/>
</dbReference>
<evidence type="ECO:0000256" key="5">
    <source>
        <dbReference type="PROSITE-ProRule" id="PRU00175"/>
    </source>
</evidence>
<feature type="region of interest" description="Disordered" evidence="6">
    <location>
        <begin position="201"/>
        <end position="221"/>
    </location>
</feature>
<dbReference type="AlphaFoldDB" id="K8EY07"/>
<dbReference type="PANTHER" id="PTHR22996:SF0">
    <property type="entry name" value="RE60872P-RELATED"/>
    <property type="match status" value="1"/>
</dbReference>
<dbReference type="GeneID" id="19015117"/>
<dbReference type="CDD" id="cd16789">
    <property type="entry name" value="mRING-HC-C3HC5_MGRN1-like"/>
    <property type="match status" value="1"/>
</dbReference>
<evidence type="ECO:0000313" key="8">
    <source>
        <dbReference type="EMBL" id="CCO17360.1"/>
    </source>
</evidence>
<dbReference type="Gene3D" id="3.30.40.10">
    <property type="entry name" value="Zinc/RING finger domain, C3HC4 (zinc finger)"/>
    <property type="match status" value="1"/>
</dbReference>
<dbReference type="InterPro" id="IPR013083">
    <property type="entry name" value="Znf_RING/FYVE/PHD"/>
</dbReference>
<dbReference type="InterPro" id="IPR001841">
    <property type="entry name" value="Znf_RING"/>
</dbReference>
<dbReference type="GO" id="GO:0061630">
    <property type="term" value="F:ubiquitin protein ligase activity"/>
    <property type="evidence" value="ECO:0007669"/>
    <property type="project" value="UniProtKB-EC"/>
</dbReference>
<keyword evidence="3" id="KW-0449">Lipoprotein</keyword>
<evidence type="ECO:0000256" key="6">
    <source>
        <dbReference type="SAM" id="MobiDB-lite"/>
    </source>
</evidence>
<dbReference type="OrthoDB" id="1711136at2759"/>
<feature type="region of interest" description="Disordered" evidence="6">
    <location>
        <begin position="1"/>
        <end position="75"/>
    </location>
</feature>
<proteinExistence type="inferred from homology"/>
<evidence type="ECO:0000259" key="7">
    <source>
        <dbReference type="PROSITE" id="PS50089"/>
    </source>
</evidence>
<dbReference type="InterPro" id="IPR045195">
    <property type="entry name" value="LOG2-like_mRING_C3HC5"/>
</dbReference>
<feature type="compositionally biased region" description="Low complexity" evidence="6">
    <location>
        <begin position="61"/>
        <end position="75"/>
    </location>
</feature>
<keyword evidence="5" id="KW-0862">Zinc</keyword>
<dbReference type="PANTHER" id="PTHR22996">
    <property type="entry name" value="MAHOGUNIN"/>
    <property type="match status" value="1"/>
</dbReference>
<evidence type="ECO:0000256" key="4">
    <source>
        <dbReference type="ARBA" id="ARBA00025721"/>
    </source>
</evidence>
<evidence type="ECO:0000256" key="1">
    <source>
        <dbReference type="ARBA" id="ARBA00022679"/>
    </source>
</evidence>
<feature type="compositionally biased region" description="Basic and acidic residues" evidence="6">
    <location>
        <begin position="8"/>
        <end position="17"/>
    </location>
</feature>
<dbReference type="PROSITE" id="PS50089">
    <property type="entry name" value="ZF_RING_2"/>
    <property type="match status" value="1"/>
</dbReference>
<dbReference type="SUPFAM" id="SSF57850">
    <property type="entry name" value="RING/U-box"/>
    <property type="match status" value="1"/>
</dbReference>
<accession>K8EY07</accession>
<evidence type="ECO:0000256" key="3">
    <source>
        <dbReference type="ARBA" id="ARBA00023288"/>
    </source>
</evidence>
<keyword evidence="1" id="KW-0808">Transferase</keyword>
<reference evidence="8 9" key="1">
    <citation type="submission" date="2011-10" db="EMBL/GenBank/DDBJ databases">
        <authorList>
            <person name="Genoscope - CEA"/>
        </authorList>
    </citation>
    <scope>NUCLEOTIDE SEQUENCE [LARGE SCALE GENOMIC DNA]</scope>
    <source>
        <strain evidence="8 9">RCC 1105</strain>
    </source>
</reference>
<dbReference type="EMBL" id="FO082273">
    <property type="protein sequence ID" value="CCO17360.1"/>
    <property type="molecule type" value="Genomic_DNA"/>
</dbReference>
<keyword evidence="9" id="KW-1185">Reference proteome</keyword>
<organism evidence="8 9">
    <name type="scientific">Bathycoccus prasinos</name>
    <dbReference type="NCBI Taxonomy" id="41875"/>
    <lineage>
        <taxon>Eukaryota</taxon>
        <taxon>Viridiplantae</taxon>
        <taxon>Chlorophyta</taxon>
        <taxon>Mamiellophyceae</taxon>
        <taxon>Mamiellales</taxon>
        <taxon>Bathycoccaceae</taxon>
        <taxon>Bathycoccus</taxon>
    </lineage>
</organism>
<dbReference type="SMART" id="SM00184">
    <property type="entry name" value="RING"/>
    <property type="match status" value="1"/>
</dbReference>
<dbReference type="RefSeq" id="XP_007512760.1">
    <property type="nucleotide sequence ID" value="XM_007512698.1"/>
</dbReference>
<dbReference type="KEGG" id="bpg:Bathy06g01370"/>
<feature type="compositionally biased region" description="Polar residues" evidence="6">
    <location>
        <begin position="33"/>
        <end position="43"/>
    </location>
</feature>
<protein>
    <recommendedName>
        <fullName evidence="7">RING-type domain-containing protein</fullName>
    </recommendedName>
</protein>
<dbReference type="InterPro" id="IPR045194">
    <property type="entry name" value="MGRN1/RNF157-like"/>
</dbReference>
<gene>
    <name evidence="8" type="ORF">Bathy06g01370</name>
</gene>
<dbReference type="eggNOG" id="KOG4265">
    <property type="taxonomic scope" value="Eukaryota"/>
</dbReference>
<sequence length="378" mass="42586">MGANHSSRGRENDDPRASLRARARLRSGLRGSHTTNTNQQQEQGRTELRFVPEPAPPLSMNTTTTTTNDINNNNDGVITKKTSTIRNHVNVKKSSVLISMEANAIEFTYDATKKCAASLYVCQKGWMGMGASKFIAVAHRKPCEAGFSETVSVAIGKEVKCSLRSLTNNEETTDGFAVIIRLECVGDQVETQEEANRVLFKKDDEERKEEEEGEQKQQQQQHYFDPVKAFESVDASVQAQTTFCSVPQSLSTTEENLVKLQVVKQHIFVNGSSYELQEIYGIDNNSSNNNNNNNSLEQQHNLDQFQQQQRQQQREEEDEIMCVVCLSEPKDTTVLPCRHMCMCSECARALRFQSNKCPICRNPVESLLEISILTNDYN</sequence>
<keyword evidence="5" id="KW-0863">Zinc-finger</keyword>
<dbReference type="Proteomes" id="UP000198341">
    <property type="component" value="Chromosome 6"/>
</dbReference>
<dbReference type="GO" id="GO:0016567">
    <property type="term" value="P:protein ubiquitination"/>
    <property type="evidence" value="ECO:0007669"/>
    <property type="project" value="TreeGrafter"/>
</dbReference>
<evidence type="ECO:0000256" key="2">
    <source>
        <dbReference type="ARBA" id="ARBA00022723"/>
    </source>
</evidence>
<keyword evidence="2" id="KW-0479">Metal-binding</keyword>
<name>K8EY07_9CHLO</name>
<evidence type="ECO:0000313" key="9">
    <source>
        <dbReference type="Proteomes" id="UP000198341"/>
    </source>
</evidence>
<comment type="similarity">
    <text evidence="4">Belongs to the RING-type zinc finger family. LOG2 subfamily.</text>
</comment>
<dbReference type="GO" id="GO:0008270">
    <property type="term" value="F:zinc ion binding"/>
    <property type="evidence" value="ECO:0007669"/>
    <property type="project" value="UniProtKB-KW"/>
</dbReference>
<dbReference type="FunFam" id="3.30.40.10:FF:000115">
    <property type="entry name" value="probable E3 ubiquitin-protein ligase LOG2"/>
    <property type="match status" value="1"/>
</dbReference>